<proteinExistence type="predicted"/>
<dbReference type="EMBL" id="MU796699">
    <property type="protein sequence ID" value="KAJ3803825.1"/>
    <property type="molecule type" value="Genomic_DNA"/>
</dbReference>
<feature type="non-terminal residue" evidence="1">
    <location>
        <position position="1"/>
    </location>
</feature>
<evidence type="ECO:0000313" key="1">
    <source>
        <dbReference type="EMBL" id="KAJ3803825.1"/>
    </source>
</evidence>
<reference evidence="1" key="1">
    <citation type="submission" date="2022-09" db="EMBL/GenBank/DDBJ databases">
        <title>A Global Phylogenomic Analysis of the Shiitake Genus Lentinula.</title>
        <authorList>
            <consortium name="DOE Joint Genome Institute"/>
            <person name="Sierra-Patev S."/>
            <person name="Min B."/>
            <person name="Naranjo-Ortiz M."/>
            <person name="Looney B."/>
            <person name="Konkel Z."/>
            <person name="Slot J.C."/>
            <person name="Sakamoto Y."/>
            <person name="Steenwyk J.L."/>
            <person name="Rokas A."/>
            <person name="Carro J."/>
            <person name="Camarero S."/>
            <person name="Ferreira P."/>
            <person name="Molpeceres G."/>
            <person name="Ruiz-Duenas F.J."/>
            <person name="Serrano A."/>
            <person name="Henrissat B."/>
            <person name="Drula E."/>
            <person name="Hughes K.W."/>
            <person name="Mata J.L."/>
            <person name="Ishikawa N.K."/>
            <person name="Vargas-Isla R."/>
            <person name="Ushijima S."/>
            <person name="Smith C.A."/>
            <person name="Ahrendt S."/>
            <person name="Andreopoulos W."/>
            <person name="He G."/>
            <person name="Labutti K."/>
            <person name="Lipzen A."/>
            <person name="Ng V."/>
            <person name="Riley R."/>
            <person name="Sandor L."/>
            <person name="Barry K."/>
            <person name="Martinez A.T."/>
            <person name="Xiao Y."/>
            <person name="Gibbons J.G."/>
            <person name="Terashima K."/>
            <person name="Grigoriev I.V."/>
            <person name="Hibbett D.S."/>
        </authorList>
    </citation>
    <scope>NUCLEOTIDE SEQUENCE</scope>
    <source>
        <strain evidence="1">TMI1499</strain>
    </source>
</reference>
<accession>A0ACC1TGH6</accession>
<dbReference type="Proteomes" id="UP001163835">
    <property type="component" value="Unassembled WGS sequence"/>
</dbReference>
<protein>
    <submittedName>
        <fullName evidence="1">Uncharacterized protein</fullName>
    </submittedName>
</protein>
<name>A0ACC1TGH6_9AGAR</name>
<sequence length="272" mass="30568">LLRLYRLLRRSALPLAPLLRLVTPSLTLCDKLEESKGIHSSAKAEASNATQKQDEEIARLKKEFEDHRKAVPQDFVAKDPEIESLTAKLSTAESKIKEKTLRVELDRKAFTRLQAGSKGQISQFTQQIKDLEASIVTKDTHSQQLETAIQVLETGKAWLKEAMATAEKKFGNQNSAQTVDILNLKQKVHDLDTKKANLKATMEAAQKEFEERIANKDLHAHMLNNMIQSLEMEKRKLEQNSALEKPQIEADHAALKKLKESTEAGTAQLPGR</sequence>
<comment type="caution">
    <text evidence="1">The sequence shown here is derived from an EMBL/GenBank/DDBJ whole genome shotgun (WGS) entry which is preliminary data.</text>
</comment>
<organism evidence="1 2">
    <name type="scientific">Lentinula aff. lateritia</name>
    <dbReference type="NCBI Taxonomy" id="2804960"/>
    <lineage>
        <taxon>Eukaryota</taxon>
        <taxon>Fungi</taxon>
        <taxon>Dikarya</taxon>
        <taxon>Basidiomycota</taxon>
        <taxon>Agaricomycotina</taxon>
        <taxon>Agaricomycetes</taxon>
        <taxon>Agaricomycetidae</taxon>
        <taxon>Agaricales</taxon>
        <taxon>Marasmiineae</taxon>
        <taxon>Omphalotaceae</taxon>
        <taxon>Lentinula</taxon>
    </lineage>
</organism>
<evidence type="ECO:0000313" key="2">
    <source>
        <dbReference type="Proteomes" id="UP001163835"/>
    </source>
</evidence>
<gene>
    <name evidence="1" type="ORF">F5876DRAFT_84341</name>
</gene>
<keyword evidence="2" id="KW-1185">Reference proteome</keyword>